<keyword evidence="2" id="KW-0378">Hydrolase</keyword>
<organism evidence="5 6">
    <name type="scientific">Streptomyces flavidovirens</name>
    <dbReference type="NCBI Taxonomy" id="67298"/>
    <lineage>
        <taxon>Bacteria</taxon>
        <taxon>Bacillati</taxon>
        <taxon>Actinomycetota</taxon>
        <taxon>Actinomycetes</taxon>
        <taxon>Kitasatosporales</taxon>
        <taxon>Streptomycetaceae</taxon>
        <taxon>Streptomyces</taxon>
    </lineage>
</organism>
<comment type="caution">
    <text evidence="5">The sequence shown here is derived from an EMBL/GenBank/DDBJ whole genome shotgun (WGS) entry which is preliminary data.</text>
</comment>
<name>A0ABW6RFB9_9ACTN</name>
<sequence length="281" mass="30200">MSAGTSVKAPADIKPVSFAADSLWVRRVPGKDVRVRLICLPFAGGGASVYQRMAALMPSWVETLAVQLPGREDRSREEPPARIDALVTACAIALRPYTAMPYVLYGHCAGGLLAYEIAHEMGRRFGTWPQRLIVGEQPAPQAPPPAEPLHRLSDEELLAAVNERGGLPEAVARNAQLLEFLLPVLRGDFELWENYRHRPRPPLPVPITTVRGLTGSVDESALAGWAEQTDVGRTGVSVEGGHYFVVGLTPEAAREISGQLPTGPPATPARSLTAPDGRTLA</sequence>
<evidence type="ECO:0000313" key="6">
    <source>
        <dbReference type="Proteomes" id="UP001601976"/>
    </source>
</evidence>
<evidence type="ECO:0000256" key="3">
    <source>
        <dbReference type="SAM" id="MobiDB-lite"/>
    </source>
</evidence>
<evidence type="ECO:0000313" key="5">
    <source>
        <dbReference type="EMBL" id="MFF3340207.1"/>
    </source>
</evidence>
<dbReference type="InterPro" id="IPR001031">
    <property type="entry name" value="Thioesterase"/>
</dbReference>
<evidence type="ECO:0000256" key="2">
    <source>
        <dbReference type="ARBA" id="ARBA00022801"/>
    </source>
</evidence>
<dbReference type="Proteomes" id="UP001601976">
    <property type="component" value="Unassembled WGS sequence"/>
</dbReference>
<feature type="region of interest" description="Disordered" evidence="3">
    <location>
        <begin position="256"/>
        <end position="281"/>
    </location>
</feature>
<proteinExistence type="inferred from homology"/>
<reference evidence="5 6" key="1">
    <citation type="submission" date="2024-10" db="EMBL/GenBank/DDBJ databases">
        <title>The Natural Products Discovery Center: Release of the First 8490 Sequenced Strains for Exploring Actinobacteria Biosynthetic Diversity.</title>
        <authorList>
            <person name="Kalkreuter E."/>
            <person name="Kautsar S.A."/>
            <person name="Yang D."/>
            <person name="Bader C.D."/>
            <person name="Teijaro C.N."/>
            <person name="Fluegel L."/>
            <person name="Davis C.M."/>
            <person name="Simpson J.R."/>
            <person name="Lauterbach L."/>
            <person name="Steele A.D."/>
            <person name="Gui C."/>
            <person name="Meng S."/>
            <person name="Li G."/>
            <person name="Viehrig K."/>
            <person name="Ye F."/>
            <person name="Su P."/>
            <person name="Kiefer A.F."/>
            <person name="Nichols A."/>
            <person name="Cepeda A.J."/>
            <person name="Yan W."/>
            <person name="Fan B."/>
            <person name="Jiang Y."/>
            <person name="Adhikari A."/>
            <person name="Zheng C.-J."/>
            <person name="Schuster L."/>
            <person name="Cowan T.M."/>
            <person name="Smanski M.J."/>
            <person name="Chevrette M.G."/>
            <person name="De Carvalho L.P.S."/>
            <person name="Shen B."/>
        </authorList>
    </citation>
    <scope>NUCLEOTIDE SEQUENCE [LARGE SCALE GENOMIC DNA]</scope>
    <source>
        <strain evidence="5 6">NPDC003029</strain>
    </source>
</reference>
<keyword evidence="6" id="KW-1185">Reference proteome</keyword>
<gene>
    <name evidence="5" type="ORF">ACFYWW_15935</name>
</gene>
<dbReference type="PANTHER" id="PTHR11487">
    <property type="entry name" value="THIOESTERASE"/>
    <property type="match status" value="1"/>
</dbReference>
<dbReference type="Gene3D" id="3.40.50.1820">
    <property type="entry name" value="alpha/beta hydrolase"/>
    <property type="match status" value="1"/>
</dbReference>
<dbReference type="InterPro" id="IPR029058">
    <property type="entry name" value="AB_hydrolase_fold"/>
</dbReference>
<evidence type="ECO:0000256" key="1">
    <source>
        <dbReference type="ARBA" id="ARBA00007169"/>
    </source>
</evidence>
<comment type="similarity">
    <text evidence="1">Belongs to the thioesterase family.</text>
</comment>
<dbReference type="RefSeq" id="WP_387895958.1">
    <property type="nucleotide sequence ID" value="NZ_JBIAPK010000004.1"/>
</dbReference>
<dbReference type="InterPro" id="IPR020802">
    <property type="entry name" value="TesA-like"/>
</dbReference>
<dbReference type="InterPro" id="IPR012223">
    <property type="entry name" value="TEII"/>
</dbReference>
<feature type="domain" description="Thioesterase TesA-like" evidence="4">
    <location>
        <begin position="38"/>
        <end position="260"/>
    </location>
</feature>
<dbReference type="SMART" id="SM00824">
    <property type="entry name" value="PKS_TE"/>
    <property type="match status" value="1"/>
</dbReference>
<dbReference type="EMBL" id="JBIAPK010000004">
    <property type="protein sequence ID" value="MFF3340207.1"/>
    <property type="molecule type" value="Genomic_DNA"/>
</dbReference>
<protein>
    <submittedName>
        <fullName evidence="5">Thioesterase II family protein</fullName>
    </submittedName>
</protein>
<dbReference type="Pfam" id="PF00975">
    <property type="entry name" value="Thioesterase"/>
    <property type="match status" value="1"/>
</dbReference>
<dbReference type="SUPFAM" id="SSF53474">
    <property type="entry name" value="alpha/beta-Hydrolases"/>
    <property type="match status" value="1"/>
</dbReference>
<accession>A0ABW6RFB9</accession>
<dbReference type="PANTHER" id="PTHR11487:SF0">
    <property type="entry name" value="S-ACYL FATTY ACID SYNTHASE THIOESTERASE, MEDIUM CHAIN"/>
    <property type="match status" value="1"/>
</dbReference>
<evidence type="ECO:0000259" key="4">
    <source>
        <dbReference type="SMART" id="SM00824"/>
    </source>
</evidence>